<dbReference type="PANTHER" id="PTHR46179">
    <property type="entry name" value="ZINC FINGER PROTEIN"/>
    <property type="match status" value="1"/>
</dbReference>
<evidence type="ECO:0000256" key="6">
    <source>
        <dbReference type="ARBA" id="ARBA00023163"/>
    </source>
</evidence>
<evidence type="ECO:0000313" key="12">
    <source>
        <dbReference type="Proteomes" id="UP001337655"/>
    </source>
</evidence>
<dbReference type="GO" id="GO:0006310">
    <property type="term" value="P:DNA recombination"/>
    <property type="evidence" value="ECO:0007669"/>
    <property type="project" value="InterPro"/>
</dbReference>
<dbReference type="RefSeq" id="XP_064660155.1">
    <property type="nucleotide sequence ID" value="XM_064801525.1"/>
</dbReference>
<dbReference type="PROSITE" id="PS00028">
    <property type="entry name" value="ZINC_FINGER_C2H2_1"/>
    <property type="match status" value="2"/>
</dbReference>
<protein>
    <recommendedName>
        <fullName evidence="10">C2H2-type domain-containing protein</fullName>
    </recommendedName>
</protein>
<dbReference type="EMBL" id="JAVRRT010000006">
    <property type="protein sequence ID" value="KAK5171127.1"/>
    <property type="molecule type" value="Genomic_DNA"/>
</dbReference>
<dbReference type="GeneID" id="89925617"/>
<evidence type="ECO:0000256" key="8">
    <source>
        <dbReference type="PROSITE-ProRule" id="PRU00042"/>
    </source>
</evidence>
<gene>
    <name evidence="11" type="ORF">LTR77_004271</name>
</gene>
<evidence type="ECO:0000256" key="3">
    <source>
        <dbReference type="ARBA" id="ARBA00022771"/>
    </source>
</evidence>
<dbReference type="InterPro" id="IPR051061">
    <property type="entry name" value="Zinc_finger_trans_reg"/>
</dbReference>
<sequence length="927" mass="103492">MNLDFNSSDFEDIVELEPDRSKVFKPKASIGQRVAEAIINNQATDRPLSKYNYRDLSVGAGAPSTRVHLRLAEVIWDAFCASINHDPSVCPSGEQIFRAIDSRTRRTVPSLRGKTAPSLSTIMGFWRRLIEVLTFRHRDLKQHYGAFEVTRIKTHLDNLVYRKLLVRGKWRKMQWVGFQVLLRIANSWIEHALNGGCHDWDVVLLKLLGLILMGACGARAGDVARSNHYNGVEYLCWADLEMKLKSTSPQEAPSVQDLTLTVTLEYTKGHKRTMNESRSVYIEPLEDPNHSAVCLVKLLLIVALRLGQVQFSTIHEVLAQAAARWDGAVQWKDPKAPVVCKLRPKRDFSKPASTDQLRATVKAMALNAGVLAPITTHDLRRGALRDTAYRTTQSTSGLADNFVALAAGHTDKALSNGVTQHYVGDLQTPLWNDRASNTFVDHKAPAFAPSPAPDMTTRTKAGKADVRAYMEKHGLDTSSESARRHATRAWRNEAMDAWRTGEGFEVEPTPSKKQKVEVLREQSASEINVRSNRPVPSDSFVDAGTRLPSHSVHAPAGDERSNLDPALFGYDDENEETEVDSNELDHVCNLVTQTVGDEAELDDSPDDIDDETFEQTVATELAPASDTVQLTGNAFVQKFAAINVFRTTSRFNIDNPTALAKRVSSGNSRDPPSPYIFRCKQPNCPYSTRLHQDFERHTGLCTGFSAPPKKEFPCPYDDCDKAYSSEMSLKTHLDEHRFTPRPCPRCPDKPDVLYRTRAELNAHGQKVHTALPTAALCPLQKDCGSKKLWDNRTNLKKHLRELHRLQGKDADAYLPKVGNGKGFTCTVLSCRQEFSKITQLRLHMREEHQLSAKEALAKAPGQRKPKSRVTVEEPVRGERSVEPAELAQVGGDEGSADEDDAGDEGDVSEEEAQVSPYFFQQYYYQGQ</sequence>
<keyword evidence="12" id="KW-1185">Reference proteome</keyword>
<dbReference type="SMART" id="SM00355">
    <property type="entry name" value="ZnF_C2H2"/>
    <property type="match status" value="4"/>
</dbReference>
<keyword evidence="7" id="KW-0539">Nucleus</keyword>
<reference evidence="11 12" key="1">
    <citation type="submission" date="2023-08" db="EMBL/GenBank/DDBJ databases">
        <title>Black Yeasts Isolated from many extreme environments.</title>
        <authorList>
            <person name="Coleine C."/>
            <person name="Stajich J.E."/>
            <person name="Selbmann L."/>
        </authorList>
    </citation>
    <scope>NUCLEOTIDE SEQUENCE [LARGE SCALE GENOMIC DNA]</scope>
    <source>
        <strain evidence="11 12">CCFEE 5935</strain>
    </source>
</reference>
<keyword evidence="6" id="KW-0804">Transcription</keyword>
<dbReference type="Gene3D" id="3.30.160.60">
    <property type="entry name" value="Classic Zinc Finger"/>
    <property type="match status" value="1"/>
</dbReference>
<feature type="compositionally biased region" description="Basic and acidic residues" evidence="9">
    <location>
        <begin position="869"/>
        <end position="882"/>
    </location>
</feature>
<dbReference type="GO" id="GO:0006357">
    <property type="term" value="P:regulation of transcription by RNA polymerase II"/>
    <property type="evidence" value="ECO:0007669"/>
    <property type="project" value="TreeGrafter"/>
</dbReference>
<dbReference type="GO" id="GO:0003677">
    <property type="term" value="F:DNA binding"/>
    <property type="evidence" value="ECO:0007669"/>
    <property type="project" value="InterPro"/>
</dbReference>
<comment type="caution">
    <text evidence="11">The sequence shown here is derived from an EMBL/GenBank/DDBJ whole genome shotgun (WGS) entry which is preliminary data.</text>
</comment>
<feature type="region of interest" description="Disordered" evidence="9">
    <location>
        <begin position="851"/>
        <end position="927"/>
    </location>
</feature>
<keyword evidence="3 8" id="KW-0863">Zinc-finger</keyword>
<evidence type="ECO:0000313" key="11">
    <source>
        <dbReference type="EMBL" id="KAK5171127.1"/>
    </source>
</evidence>
<name>A0AAV9PF79_9PEZI</name>
<evidence type="ECO:0000256" key="9">
    <source>
        <dbReference type="SAM" id="MobiDB-lite"/>
    </source>
</evidence>
<dbReference type="GO" id="GO:0008270">
    <property type="term" value="F:zinc ion binding"/>
    <property type="evidence" value="ECO:0007669"/>
    <property type="project" value="UniProtKB-KW"/>
</dbReference>
<evidence type="ECO:0000256" key="5">
    <source>
        <dbReference type="ARBA" id="ARBA00023015"/>
    </source>
</evidence>
<feature type="compositionally biased region" description="Acidic residues" evidence="9">
    <location>
        <begin position="894"/>
        <end position="912"/>
    </location>
</feature>
<accession>A0AAV9PF79</accession>
<dbReference type="PROSITE" id="PS50157">
    <property type="entry name" value="ZINC_FINGER_C2H2_2"/>
    <property type="match status" value="2"/>
</dbReference>
<feature type="domain" description="C2H2-type" evidence="10">
    <location>
        <begin position="823"/>
        <end position="848"/>
    </location>
</feature>
<proteinExistence type="predicted"/>
<dbReference type="GO" id="GO:0005634">
    <property type="term" value="C:nucleus"/>
    <property type="evidence" value="ECO:0007669"/>
    <property type="project" value="UniProtKB-SubCell"/>
</dbReference>
<keyword evidence="5" id="KW-0805">Transcription regulation</keyword>
<dbReference type="AlphaFoldDB" id="A0AAV9PF79"/>
<keyword evidence="4" id="KW-0862">Zinc</keyword>
<dbReference type="PANTHER" id="PTHR46179:SF13">
    <property type="entry name" value="C2H2-TYPE DOMAIN-CONTAINING PROTEIN"/>
    <property type="match status" value="1"/>
</dbReference>
<feature type="compositionally biased region" description="Low complexity" evidence="9">
    <location>
        <begin position="917"/>
        <end position="927"/>
    </location>
</feature>
<dbReference type="Gene3D" id="1.10.443.10">
    <property type="entry name" value="Intergrase catalytic core"/>
    <property type="match status" value="1"/>
</dbReference>
<dbReference type="InterPro" id="IPR013762">
    <property type="entry name" value="Integrase-like_cat_sf"/>
</dbReference>
<dbReference type="GO" id="GO:0015074">
    <property type="term" value="P:DNA integration"/>
    <property type="evidence" value="ECO:0007669"/>
    <property type="project" value="InterPro"/>
</dbReference>
<evidence type="ECO:0000256" key="1">
    <source>
        <dbReference type="ARBA" id="ARBA00004123"/>
    </source>
</evidence>
<evidence type="ECO:0000259" key="10">
    <source>
        <dbReference type="PROSITE" id="PS50157"/>
    </source>
</evidence>
<comment type="subcellular location">
    <subcellularLocation>
        <location evidence="1">Nucleus</location>
    </subcellularLocation>
</comment>
<evidence type="ECO:0000256" key="4">
    <source>
        <dbReference type="ARBA" id="ARBA00022833"/>
    </source>
</evidence>
<evidence type="ECO:0000256" key="7">
    <source>
        <dbReference type="ARBA" id="ARBA00023242"/>
    </source>
</evidence>
<evidence type="ECO:0000256" key="2">
    <source>
        <dbReference type="ARBA" id="ARBA00022723"/>
    </source>
</evidence>
<dbReference type="Proteomes" id="UP001337655">
    <property type="component" value="Unassembled WGS sequence"/>
</dbReference>
<feature type="domain" description="C2H2-type" evidence="10">
    <location>
        <begin position="712"/>
        <end position="736"/>
    </location>
</feature>
<dbReference type="InterPro" id="IPR013087">
    <property type="entry name" value="Znf_C2H2_type"/>
</dbReference>
<organism evidence="11 12">
    <name type="scientific">Saxophila tyrrhenica</name>
    <dbReference type="NCBI Taxonomy" id="1690608"/>
    <lineage>
        <taxon>Eukaryota</taxon>
        <taxon>Fungi</taxon>
        <taxon>Dikarya</taxon>
        <taxon>Ascomycota</taxon>
        <taxon>Pezizomycotina</taxon>
        <taxon>Dothideomycetes</taxon>
        <taxon>Dothideomycetidae</taxon>
        <taxon>Mycosphaerellales</taxon>
        <taxon>Extremaceae</taxon>
        <taxon>Saxophila</taxon>
    </lineage>
</organism>
<keyword evidence="2" id="KW-0479">Metal-binding</keyword>